<evidence type="ECO:0000313" key="3">
    <source>
        <dbReference type="EMBL" id="TDU89782.1"/>
    </source>
</evidence>
<dbReference type="GO" id="GO:0005975">
    <property type="term" value="P:carbohydrate metabolic process"/>
    <property type="evidence" value="ECO:0007669"/>
    <property type="project" value="InterPro"/>
</dbReference>
<dbReference type="GO" id="GO:0004553">
    <property type="term" value="F:hydrolase activity, hydrolyzing O-glycosyl compounds"/>
    <property type="evidence" value="ECO:0007669"/>
    <property type="project" value="InterPro"/>
</dbReference>
<feature type="signal peptide" evidence="1">
    <location>
        <begin position="1"/>
        <end position="30"/>
    </location>
</feature>
<dbReference type="OrthoDB" id="3404894at2"/>
<dbReference type="InterPro" id="IPR013320">
    <property type="entry name" value="ConA-like_dom_sf"/>
</dbReference>
<dbReference type="InterPro" id="IPR000757">
    <property type="entry name" value="Beta-glucanase-like"/>
</dbReference>
<dbReference type="PROSITE" id="PS51762">
    <property type="entry name" value="GH16_2"/>
    <property type="match status" value="1"/>
</dbReference>
<evidence type="ECO:0000313" key="4">
    <source>
        <dbReference type="Proteomes" id="UP000295151"/>
    </source>
</evidence>
<reference evidence="3 4" key="1">
    <citation type="submission" date="2019-03" db="EMBL/GenBank/DDBJ databases">
        <title>Genomic Encyclopedia of Type Strains, Phase III (KMG-III): the genomes of soil and plant-associated and newly described type strains.</title>
        <authorList>
            <person name="Whitman W."/>
        </authorList>
    </citation>
    <scope>NUCLEOTIDE SEQUENCE [LARGE SCALE GENOMIC DNA]</scope>
    <source>
        <strain evidence="3 4">VKM Ac-2575</strain>
    </source>
</reference>
<dbReference type="Gene3D" id="2.60.120.200">
    <property type="match status" value="1"/>
</dbReference>
<name>A0A4R7TCE9_9ACTN</name>
<keyword evidence="3" id="KW-0378">Hydrolase</keyword>
<evidence type="ECO:0000256" key="1">
    <source>
        <dbReference type="SAM" id="SignalP"/>
    </source>
</evidence>
<dbReference type="CDD" id="cd00413">
    <property type="entry name" value="Glyco_hydrolase_16"/>
    <property type="match status" value="1"/>
</dbReference>
<keyword evidence="1" id="KW-0732">Signal</keyword>
<comment type="caution">
    <text evidence="3">The sequence shown here is derived from an EMBL/GenBank/DDBJ whole genome shotgun (WGS) entry which is preliminary data.</text>
</comment>
<accession>A0A4R7TCE9</accession>
<dbReference type="RefSeq" id="WP_133979804.1">
    <property type="nucleotide sequence ID" value="NZ_SOCE01000001.1"/>
</dbReference>
<dbReference type="SUPFAM" id="SSF49899">
    <property type="entry name" value="Concanavalin A-like lectins/glucanases"/>
    <property type="match status" value="1"/>
</dbReference>
<gene>
    <name evidence="3" type="ORF">EV138_3358</name>
</gene>
<proteinExistence type="predicted"/>
<sequence>MARSRKLRVTAAAVVLAALTAGGLSTTASARTAPDNPRKPAACGAFFDDFNYTSRTDPNFTGHDWSVRTGAGGPGIDGTWTAGNVTFPVVDGQKSLQLRAATNGTASGTTQAQVQQNQERFFEGTYATRFKFSDRPVSGNDGDLVNQTFYTISPLDYDWEPTYSELDVSEYLPNGGWGETGPVDFITSWNTYQEDPFDGWRISTARRFSHAGWHTLVAVVAGGHVKYYIDGALAADHTDDGAGHTVYPRRPMTLNYNEWFIDLTGHSGGTSAYVQSADWVYYAKNEALSPATATARVNAYRSAGTTHADTISC</sequence>
<organism evidence="3 4">
    <name type="scientific">Kribbella voronezhensis</name>
    <dbReference type="NCBI Taxonomy" id="2512212"/>
    <lineage>
        <taxon>Bacteria</taxon>
        <taxon>Bacillati</taxon>
        <taxon>Actinomycetota</taxon>
        <taxon>Actinomycetes</taxon>
        <taxon>Propionibacteriales</taxon>
        <taxon>Kribbellaceae</taxon>
        <taxon>Kribbella</taxon>
    </lineage>
</organism>
<protein>
    <submittedName>
        <fullName evidence="3">Glycosyl hydrolase family 16</fullName>
    </submittedName>
</protein>
<feature type="domain" description="GH16" evidence="2">
    <location>
        <begin position="26"/>
        <end position="291"/>
    </location>
</feature>
<feature type="chain" id="PRO_5020985036" evidence="1">
    <location>
        <begin position="31"/>
        <end position="313"/>
    </location>
</feature>
<dbReference type="EMBL" id="SOCE01000001">
    <property type="protein sequence ID" value="TDU89782.1"/>
    <property type="molecule type" value="Genomic_DNA"/>
</dbReference>
<keyword evidence="4" id="KW-1185">Reference proteome</keyword>
<evidence type="ECO:0000259" key="2">
    <source>
        <dbReference type="PROSITE" id="PS51762"/>
    </source>
</evidence>
<dbReference type="AlphaFoldDB" id="A0A4R7TCE9"/>
<dbReference type="Proteomes" id="UP000295151">
    <property type="component" value="Unassembled WGS sequence"/>
</dbReference>